<dbReference type="STRING" id="1237085.Ngar_c27730"/>
<dbReference type="KEGG" id="nga:Ngar_c27730"/>
<dbReference type="RefSeq" id="WP_015020229.1">
    <property type="nucleotide sequence ID" value="NC_018719.1"/>
</dbReference>
<dbReference type="Proteomes" id="UP000008037">
    <property type="component" value="Chromosome"/>
</dbReference>
<accession>K0INN7</accession>
<dbReference type="InParanoid" id="K0INN7"/>
<dbReference type="Pfam" id="PF18728">
    <property type="entry name" value="HEPN_AbiV"/>
    <property type="match status" value="1"/>
</dbReference>
<keyword evidence="2" id="KW-1185">Reference proteome</keyword>
<gene>
    <name evidence="1" type="ordered locus">Ngar_c27730</name>
</gene>
<evidence type="ECO:0008006" key="3">
    <source>
        <dbReference type="Google" id="ProtNLM"/>
    </source>
</evidence>
<evidence type="ECO:0000313" key="2">
    <source>
        <dbReference type="Proteomes" id="UP000008037"/>
    </source>
</evidence>
<dbReference type="HOGENOM" id="CLU_1064033_0_0_2"/>
<dbReference type="EMBL" id="CP002408">
    <property type="protein sequence ID" value="AFU59694.1"/>
    <property type="molecule type" value="Genomic_DNA"/>
</dbReference>
<dbReference type="InterPro" id="IPR030987">
    <property type="entry name" value="AbiV"/>
</dbReference>
<name>K0INN7_NITGG</name>
<evidence type="ECO:0000313" key="1">
    <source>
        <dbReference type="EMBL" id="AFU59694.1"/>
    </source>
</evidence>
<dbReference type="AlphaFoldDB" id="K0INN7"/>
<reference evidence="1 2" key="1">
    <citation type="journal article" date="2012" name="Environ. Microbiol.">
        <title>The genome of the ammonia-oxidizing Candidatus Nitrososphaera gargensis: insights into metabolic versatility and environmental adaptations.</title>
        <authorList>
            <person name="Spang A."/>
            <person name="Poehlein A."/>
            <person name="Offre P."/>
            <person name="Zumbragel S."/>
            <person name="Haider S."/>
            <person name="Rychlik N."/>
            <person name="Nowka B."/>
            <person name="Schmeisser C."/>
            <person name="Lebedeva E.V."/>
            <person name="Rattei T."/>
            <person name="Bohm C."/>
            <person name="Schmid M."/>
            <person name="Galushko A."/>
            <person name="Hatzenpichler R."/>
            <person name="Weinmaier T."/>
            <person name="Daniel R."/>
            <person name="Schleper C."/>
            <person name="Spieck E."/>
            <person name="Streit W."/>
            <person name="Wagner M."/>
        </authorList>
    </citation>
    <scope>NUCLEOTIDE SEQUENCE [LARGE SCALE GENOMIC DNA]</scope>
    <source>
        <strain evidence="2">Ga9.2</strain>
    </source>
</reference>
<sequence>MKEIPYDRLPRGIKLCIHNANRLLQDAKLLRDNKKFSSALVCAIFAYEELGKAISLRDKWIKKENLTLKDWKQMLDHVKKSYHTNKFMQKKSGRQFDSDDNDFRRQLQKIEDDMLTFDATERSIFEKESNLYVNWTKAGWISPNDLDKIDGIANRRILEVSSAIEHFLDEEQTQEILSAPESEWIDKKKIELELMMLLFSFDRYDNSIKVETVVESDRITKIILTNSGRRLSGQEKQLIVSHFKEYQTMKKTKFFFIEHQS</sequence>
<proteinExistence type="predicted"/>
<dbReference type="BioCyc" id="CNIT1237085:G1324-2773-MONOMER"/>
<organism evidence="1 2">
    <name type="scientific">Nitrososphaera gargensis (strain Ga9.2)</name>
    <dbReference type="NCBI Taxonomy" id="1237085"/>
    <lineage>
        <taxon>Archaea</taxon>
        <taxon>Nitrososphaerota</taxon>
        <taxon>Nitrososphaeria</taxon>
        <taxon>Nitrososphaerales</taxon>
        <taxon>Nitrososphaeraceae</taxon>
        <taxon>Nitrososphaera</taxon>
    </lineage>
</organism>
<dbReference type="NCBIfam" id="TIGR04498">
    <property type="entry name" value="AbiV_defense"/>
    <property type="match status" value="1"/>
</dbReference>
<dbReference type="GeneID" id="13794792"/>
<protein>
    <recommendedName>
        <fullName evidence="3">AbiV family abortive infection protein</fullName>
    </recommendedName>
</protein>